<feature type="compositionally biased region" description="Polar residues" evidence="5">
    <location>
        <begin position="715"/>
        <end position="727"/>
    </location>
</feature>
<protein>
    <recommendedName>
        <fullName evidence="8">TF-B3 domain-containing protein</fullName>
    </recommendedName>
</protein>
<feature type="compositionally biased region" description="Polar residues" evidence="5">
    <location>
        <begin position="340"/>
        <end position="351"/>
    </location>
</feature>
<dbReference type="GO" id="GO:0003677">
    <property type="term" value="F:DNA binding"/>
    <property type="evidence" value="ECO:0007669"/>
    <property type="project" value="UniProtKB-KW"/>
</dbReference>
<gene>
    <name evidence="6" type="ORF">CHLNCDRAFT_51727</name>
</gene>
<evidence type="ECO:0000256" key="4">
    <source>
        <dbReference type="ARBA" id="ARBA00023242"/>
    </source>
</evidence>
<evidence type="ECO:0000313" key="6">
    <source>
        <dbReference type="EMBL" id="EFN56102.1"/>
    </source>
</evidence>
<keyword evidence="4" id="KW-0539">Nucleus</keyword>
<dbReference type="AlphaFoldDB" id="E1ZCT8"/>
<dbReference type="InterPro" id="IPR044800">
    <property type="entry name" value="LEC2-like"/>
</dbReference>
<dbReference type="OrthoDB" id="757982at2759"/>
<dbReference type="Proteomes" id="UP000008141">
    <property type="component" value="Unassembled WGS sequence"/>
</dbReference>
<evidence type="ECO:0000256" key="3">
    <source>
        <dbReference type="ARBA" id="ARBA00023163"/>
    </source>
</evidence>
<sequence length="1056" mass="106140">MSSPQPSPAAAVAAGAGVGSSPLLVPCSWQQLQPQASAPLSADASPPRAEAAGSGAAAQHDPAAAAAATALSHLAVMVPALPAAERQQGQAGAEAAMHDCYQQGASLLQLESGCSQLASSPASAAAAAAAPPATTAMPAASPRATPAEPQRGSAGQQQQQEHTQAVTWQPPLPSLENSLLCTESSLSLERAFALASSGHAAADRPAQMVPAAAIGGSNPRSSGGLLGSGTSGGDERDGGLCQQPLPPPPPQPAADFFAAAYVAAAVAAASCLPSHPGPASSSRGAVPAAWAAPPRMLAVSVNTMDGKEAGSRQQTWEPLSAAAAPPPAPQQMRATPPSPQQAGSPLSTPSRGTVAAGAPAAAGLPLSFGSPAGMLGGLGSPLSSLRSPTLGGLGSPLACIGSPLAAPPVGGRGGGAKQRGGASLCDLVRLDAGRAPAGSPGPEQLHLRAATAFRRLPCFLPAAANLSVSATCFMYCPVLQDTMYSRLLSQDLDPYQDGSARAPTGVPTAAGAGASTATCTATALPPQPPPLPLALAGQSALAPVVPLPHLTMLATPRITTAAAPGEHQSPAAGGASPLPRVAAPATAQLLPAVPTPAVAASPLAAAAQAVAWPQFLLPQVALLHPNGQLFIPNLQPFTFLLPQQPQAPHQQLSPPPAPPLLTPQRQQQQEGQLERRPDQEREQHQAAEKEAAVAAEEAEVERPAKQGRVLRPSKDQQASAATQTKPENTPLPSLKRKKQQKQQGKPPLPPKRQWPASAKPTTAAAAPAAAAAADGSGSGASSSRTAAWSAGGSRSTSPSMRKRPRKPANRGAATPLLPAAAATAASTPPAPAAAASAAAAAPPPPPPPAADPAVPAGAGAGVGEGPLSRVQLLSNGTAQEAAEPAYVTFQLPTTSYGGVLGTCPVRCRFLFQKPLSASDAGKLGRMVVPRCAAAHLPECGKGGAVVDVQDKLGRQYSWRLKAWESGEGPKRTYLFEQCRPFQQAWQVQPRTTLAFYQMPSGALLRLNDAELHECSNAINRRGLAGSYGCASNSASRATSAMPPPRPLVTPATPQSS</sequence>
<dbReference type="Gene3D" id="2.40.330.10">
    <property type="entry name" value="DNA-binding pseudobarrel domain"/>
    <property type="match status" value="1"/>
</dbReference>
<feature type="region of interest" description="Disordered" evidence="5">
    <location>
        <begin position="306"/>
        <end position="356"/>
    </location>
</feature>
<evidence type="ECO:0008006" key="8">
    <source>
        <dbReference type="Google" id="ProtNLM"/>
    </source>
</evidence>
<keyword evidence="3" id="KW-0804">Transcription</keyword>
<dbReference type="InParanoid" id="E1ZCT8"/>
<dbReference type="CDD" id="cd10017">
    <property type="entry name" value="B3_DNA"/>
    <property type="match status" value="1"/>
</dbReference>
<reference evidence="6 7" key="1">
    <citation type="journal article" date="2010" name="Plant Cell">
        <title>The Chlorella variabilis NC64A genome reveals adaptation to photosymbiosis, coevolution with viruses, and cryptic sex.</title>
        <authorList>
            <person name="Blanc G."/>
            <person name="Duncan G."/>
            <person name="Agarkova I."/>
            <person name="Borodovsky M."/>
            <person name="Gurnon J."/>
            <person name="Kuo A."/>
            <person name="Lindquist E."/>
            <person name="Lucas S."/>
            <person name="Pangilinan J."/>
            <person name="Polle J."/>
            <person name="Salamov A."/>
            <person name="Terry A."/>
            <person name="Yamada T."/>
            <person name="Dunigan D.D."/>
            <person name="Grigoriev I.V."/>
            <person name="Claverie J.M."/>
            <person name="Van Etten J.L."/>
        </authorList>
    </citation>
    <scope>NUCLEOTIDE SEQUENCE [LARGE SCALE GENOMIC DNA]</scope>
    <source>
        <strain evidence="6 7">NC64A</strain>
    </source>
</reference>
<dbReference type="PANTHER" id="PTHR31140">
    <property type="entry name" value="B3 DOMAIN-CONTAINING TRANSCRIPTION FACTOR ABI3"/>
    <property type="match status" value="1"/>
</dbReference>
<keyword evidence="1" id="KW-0805">Transcription regulation</keyword>
<proteinExistence type="predicted"/>
<evidence type="ECO:0000256" key="1">
    <source>
        <dbReference type="ARBA" id="ARBA00023015"/>
    </source>
</evidence>
<feature type="region of interest" description="Disordered" evidence="5">
    <location>
        <begin position="212"/>
        <end position="253"/>
    </location>
</feature>
<feature type="compositionally biased region" description="Low complexity" evidence="5">
    <location>
        <begin position="753"/>
        <end position="797"/>
    </location>
</feature>
<dbReference type="GeneID" id="17355574"/>
<dbReference type="SUPFAM" id="SSF101936">
    <property type="entry name" value="DNA-binding pseudobarrel domain"/>
    <property type="match status" value="1"/>
</dbReference>
<keyword evidence="7" id="KW-1185">Reference proteome</keyword>
<accession>E1ZCT8</accession>
<feature type="compositionally biased region" description="Low complexity" evidence="5">
    <location>
        <begin position="36"/>
        <end position="60"/>
    </location>
</feature>
<dbReference type="InterPro" id="IPR003340">
    <property type="entry name" value="B3_DNA-bd"/>
</dbReference>
<feature type="compositionally biased region" description="Low complexity" evidence="5">
    <location>
        <begin position="662"/>
        <end position="671"/>
    </location>
</feature>
<dbReference type="GO" id="GO:0003700">
    <property type="term" value="F:DNA-binding transcription factor activity"/>
    <property type="evidence" value="ECO:0007669"/>
    <property type="project" value="InterPro"/>
</dbReference>
<organism evidence="7">
    <name type="scientific">Chlorella variabilis</name>
    <name type="common">Green alga</name>
    <dbReference type="NCBI Taxonomy" id="554065"/>
    <lineage>
        <taxon>Eukaryota</taxon>
        <taxon>Viridiplantae</taxon>
        <taxon>Chlorophyta</taxon>
        <taxon>core chlorophytes</taxon>
        <taxon>Trebouxiophyceae</taxon>
        <taxon>Chlorellales</taxon>
        <taxon>Chlorellaceae</taxon>
        <taxon>Chlorella clade</taxon>
        <taxon>Chlorella</taxon>
    </lineage>
</organism>
<evidence type="ECO:0000256" key="5">
    <source>
        <dbReference type="SAM" id="MobiDB-lite"/>
    </source>
</evidence>
<keyword evidence="2" id="KW-0238">DNA-binding</keyword>
<feature type="region of interest" description="Disordered" evidence="5">
    <location>
        <begin position="644"/>
        <end position="812"/>
    </location>
</feature>
<feature type="region of interest" description="Disordered" evidence="5">
    <location>
        <begin position="1033"/>
        <end position="1056"/>
    </location>
</feature>
<feature type="region of interest" description="Disordered" evidence="5">
    <location>
        <begin position="129"/>
        <end position="171"/>
    </location>
</feature>
<dbReference type="EMBL" id="GL433842">
    <property type="protein sequence ID" value="EFN56102.1"/>
    <property type="molecule type" value="Genomic_DNA"/>
</dbReference>
<feature type="compositionally biased region" description="Basic and acidic residues" evidence="5">
    <location>
        <begin position="672"/>
        <end position="691"/>
    </location>
</feature>
<feature type="region of interest" description="Disordered" evidence="5">
    <location>
        <begin position="835"/>
        <end position="862"/>
    </location>
</feature>
<evidence type="ECO:0000313" key="7">
    <source>
        <dbReference type="Proteomes" id="UP000008141"/>
    </source>
</evidence>
<dbReference type="InterPro" id="IPR015300">
    <property type="entry name" value="DNA-bd_pseudobarrel_sf"/>
</dbReference>
<feature type="compositionally biased region" description="Low complexity" evidence="5">
    <location>
        <begin position="129"/>
        <end position="147"/>
    </location>
</feature>
<dbReference type="KEGG" id="cvr:CHLNCDRAFT_51727"/>
<evidence type="ECO:0000256" key="2">
    <source>
        <dbReference type="ARBA" id="ARBA00023125"/>
    </source>
</evidence>
<feature type="region of interest" description="Disordered" evidence="5">
    <location>
        <begin position="35"/>
        <end position="60"/>
    </location>
</feature>
<feature type="compositionally biased region" description="Pro residues" evidence="5">
    <location>
        <begin position="841"/>
        <end position="850"/>
    </location>
</feature>
<dbReference type="PANTHER" id="PTHR31140:SF139">
    <property type="entry name" value="B3 DOMAIN-CONTAINING PROTEIN OS02G0455900-RELATED"/>
    <property type="match status" value="1"/>
</dbReference>
<name>E1ZCT8_CHLVA</name>
<dbReference type="RefSeq" id="XP_005848204.1">
    <property type="nucleotide sequence ID" value="XM_005848142.1"/>
</dbReference>